<dbReference type="EMBL" id="GBXM01034254">
    <property type="protein sequence ID" value="JAH74323.1"/>
    <property type="molecule type" value="Transcribed_RNA"/>
</dbReference>
<reference evidence="1" key="2">
    <citation type="journal article" date="2015" name="Fish Shellfish Immunol.">
        <title>Early steps in the European eel (Anguilla anguilla)-Vibrio vulnificus interaction in the gills: Role of the RtxA13 toxin.</title>
        <authorList>
            <person name="Callol A."/>
            <person name="Pajuelo D."/>
            <person name="Ebbesson L."/>
            <person name="Teles M."/>
            <person name="MacKenzie S."/>
            <person name="Amaro C."/>
        </authorList>
    </citation>
    <scope>NUCLEOTIDE SEQUENCE</scope>
</reference>
<proteinExistence type="predicted"/>
<organism evidence="1">
    <name type="scientific">Anguilla anguilla</name>
    <name type="common">European freshwater eel</name>
    <name type="synonym">Muraena anguilla</name>
    <dbReference type="NCBI Taxonomy" id="7936"/>
    <lineage>
        <taxon>Eukaryota</taxon>
        <taxon>Metazoa</taxon>
        <taxon>Chordata</taxon>
        <taxon>Craniata</taxon>
        <taxon>Vertebrata</taxon>
        <taxon>Euteleostomi</taxon>
        <taxon>Actinopterygii</taxon>
        <taxon>Neopterygii</taxon>
        <taxon>Teleostei</taxon>
        <taxon>Anguilliformes</taxon>
        <taxon>Anguillidae</taxon>
        <taxon>Anguilla</taxon>
    </lineage>
</organism>
<accession>A0A0E9VAW1</accession>
<sequence>MMVKGTTSHIHRNESNGFS</sequence>
<dbReference type="AlphaFoldDB" id="A0A0E9VAW1"/>
<protein>
    <submittedName>
        <fullName evidence="1">Uncharacterized protein</fullName>
    </submittedName>
</protein>
<evidence type="ECO:0000313" key="1">
    <source>
        <dbReference type="EMBL" id="JAH74323.1"/>
    </source>
</evidence>
<reference evidence="1" key="1">
    <citation type="submission" date="2014-11" db="EMBL/GenBank/DDBJ databases">
        <authorList>
            <person name="Amaro Gonzalez C."/>
        </authorList>
    </citation>
    <scope>NUCLEOTIDE SEQUENCE</scope>
</reference>
<name>A0A0E9VAW1_ANGAN</name>